<gene>
    <name evidence="1" type="ORF">CONCODRAFT_68441</name>
</gene>
<reference evidence="1 2" key="1">
    <citation type="journal article" date="2015" name="Genome Biol. Evol.">
        <title>Phylogenomic analyses indicate that early fungi evolved digesting cell walls of algal ancestors of land plants.</title>
        <authorList>
            <person name="Chang Y."/>
            <person name="Wang S."/>
            <person name="Sekimoto S."/>
            <person name="Aerts A.L."/>
            <person name="Choi C."/>
            <person name="Clum A."/>
            <person name="LaButti K.M."/>
            <person name="Lindquist E.A."/>
            <person name="Yee Ngan C."/>
            <person name="Ohm R.A."/>
            <person name="Salamov A.A."/>
            <person name="Grigoriev I.V."/>
            <person name="Spatafora J.W."/>
            <person name="Berbee M.L."/>
        </authorList>
    </citation>
    <scope>NUCLEOTIDE SEQUENCE [LARGE SCALE GENOMIC DNA]</scope>
    <source>
        <strain evidence="1 2">NRRL 28638</strain>
    </source>
</reference>
<evidence type="ECO:0000313" key="1">
    <source>
        <dbReference type="EMBL" id="KXN73158.1"/>
    </source>
</evidence>
<dbReference type="OrthoDB" id="2408098at2759"/>
<sequence length="264" mass="30022">MKRSLSSEIDFRQSASLFRKSEQQALKINIVEALDISNVLSNIQDLDSSHELILADYDKAKILTCDIDNTLNKTQSKFIRKLRYVIINNMADTVEKNQEKYIDELAAFLCDVFDLDNGQNLVMKPSDLYLQVGQERFASHADREGIKNNKLIWVMQEDKHAKSTTYLHGDLQLACSMIAAAQYNESIISTSNQDYKILGIKFVGESINFCSSVITSEYLEELGDGLPLSNNFNLVKYKTLTLSCPEDRKEIIQLFKSMYVEATS</sequence>
<dbReference type="Proteomes" id="UP000070444">
    <property type="component" value="Unassembled WGS sequence"/>
</dbReference>
<name>A0A137PDT1_CONC2</name>
<keyword evidence="2" id="KW-1185">Reference proteome</keyword>
<evidence type="ECO:0000313" key="2">
    <source>
        <dbReference type="Proteomes" id="UP000070444"/>
    </source>
</evidence>
<dbReference type="AlphaFoldDB" id="A0A137PDT1"/>
<organism evidence="1 2">
    <name type="scientific">Conidiobolus coronatus (strain ATCC 28846 / CBS 209.66 / NRRL 28638)</name>
    <name type="common">Delacroixia coronata</name>
    <dbReference type="NCBI Taxonomy" id="796925"/>
    <lineage>
        <taxon>Eukaryota</taxon>
        <taxon>Fungi</taxon>
        <taxon>Fungi incertae sedis</taxon>
        <taxon>Zoopagomycota</taxon>
        <taxon>Entomophthoromycotina</taxon>
        <taxon>Entomophthoromycetes</taxon>
        <taxon>Entomophthorales</taxon>
        <taxon>Ancylistaceae</taxon>
        <taxon>Conidiobolus</taxon>
    </lineage>
</organism>
<accession>A0A137PDT1</accession>
<proteinExistence type="predicted"/>
<dbReference type="EMBL" id="KQ964440">
    <property type="protein sequence ID" value="KXN73158.1"/>
    <property type="molecule type" value="Genomic_DNA"/>
</dbReference>
<protein>
    <submittedName>
        <fullName evidence="1">Uncharacterized protein</fullName>
    </submittedName>
</protein>